<proteinExistence type="predicted"/>
<keyword evidence="2" id="KW-1185">Reference proteome</keyword>
<accession>A0A1V6RZ51</accession>
<dbReference type="EMBL" id="MDYP01000016">
    <property type="protein sequence ID" value="OQE06789.1"/>
    <property type="molecule type" value="Genomic_DNA"/>
</dbReference>
<comment type="caution">
    <text evidence="1">The sequence shown here is derived from an EMBL/GenBank/DDBJ whole genome shotgun (WGS) entry which is preliminary data.</text>
</comment>
<reference evidence="2" key="1">
    <citation type="journal article" date="2017" name="Nat. Microbiol.">
        <title>Global analysis of biosynthetic gene clusters reveals vast potential of secondary metabolite production in Penicillium species.</title>
        <authorList>
            <person name="Nielsen J.C."/>
            <person name="Grijseels S."/>
            <person name="Prigent S."/>
            <person name="Ji B."/>
            <person name="Dainat J."/>
            <person name="Nielsen K.F."/>
            <person name="Frisvad J.C."/>
            <person name="Workman M."/>
            <person name="Nielsen J."/>
        </authorList>
    </citation>
    <scope>NUCLEOTIDE SEQUENCE [LARGE SCALE GENOMIC DNA]</scope>
    <source>
        <strain evidence="2">IBT 29486</strain>
    </source>
</reference>
<gene>
    <name evidence="1" type="ORF">PENVUL_c016G10047</name>
</gene>
<evidence type="ECO:0000313" key="1">
    <source>
        <dbReference type="EMBL" id="OQE06789.1"/>
    </source>
</evidence>
<protein>
    <submittedName>
        <fullName evidence="1">Uncharacterized protein</fullName>
    </submittedName>
</protein>
<organism evidence="1 2">
    <name type="scientific">Penicillium vulpinum</name>
    <dbReference type="NCBI Taxonomy" id="29845"/>
    <lineage>
        <taxon>Eukaryota</taxon>
        <taxon>Fungi</taxon>
        <taxon>Dikarya</taxon>
        <taxon>Ascomycota</taxon>
        <taxon>Pezizomycotina</taxon>
        <taxon>Eurotiomycetes</taxon>
        <taxon>Eurotiomycetidae</taxon>
        <taxon>Eurotiales</taxon>
        <taxon>Aspergillaceae</taxon>
        <taxon>Penicillium</taxon>
    </lineage>
</organism>
<dbReference type="Proteomes" id="UP000191518">
    <property type="component" value="Unassembled WGS sequence"/>
</dbReference>
<evidence type="ECO:0000313" key="2">
    <source>
        <dbReference type="Proteomes" id="UP000191518"/>
    </source>
</evidence>
<sequence length="118" mass="13484">MTCPAFDSIYNRERGYFLDLLQRQVLELQACPDHRPRVIEAIRELASMVPRYLGASQVLGDTRFFHICCALQPILYSALVTLCEDNDPIKGLMVAGLLESAVPWEVRDPSKRNYPAEW</sequence>
<name>A0A1V6RZ51_9EURO</name>
<dbReference type="OrthoDB" id="4279496at2759"/>
<dbReference type="AlphaFoldDB" id="A0A1V6RZ51"/>